<dbReference type="Gene3D" id="1.10.600.10">
    <property type="entry name" value="Farnesyl Diphosphate Synthase"/>
    <property type="match status" value="1"/>
</dbReference>
<dbReference type="PROSITE" id="PS00444">
    <property type="entry name" value="POLYPRENYL_SYNTHASE_2"/>
    <property type="match status" value="1"/>
</dbReference>
<evidence type="ECO:0000256" key="3">
    <source>
        <dbReference type="ARBA" id="ARBA00022679"/>
    </source>
</evidence>
<keyword evidence="5" id="KW-0460">Magnesium</keyword>
<keyword evidence="4" id="KW-0479">Metal-binding</keyword>
<sequence>MSNDLKQRIMSRVQEDVIAIEAALRKNLDAHLPIVSDVAGHILFSGGKRLRPLLMVLSARLCGYDGGREIFFSTIFEYLHTATLLHDDLVDGAGLRRGRAAAHSVWGNEVAVLVGDFLLARSLTIASETGMTDVIKVIAGITENMSQGEIHQLTRKKNLDLTEAEYLEIIRRKTAVLMEGACRVGALISGAAKDRASALGAYGYHLGIAFQMADDLLDYTADTAVLGKAVGADLREGKLTLPVIRALSAAGERDRETMARIITDENFSVDDFNTLVRLLVSLGGIEDTKAEAEFHVTAAKTALSIFADSSDRSTLEDIADYALSRKH</sequence>
<accession>S7TYV2</accession>
<protein>
    <submittedName>
        <fullName evidence="7">Polyprenyl synthetase</fullName>
    </submittedName>
</protein>
<evidence type="ECO:0000313" key="8">
    <source>
        <dbReference type="Proteomes" id="UP000014977"/>
    </source>
</evidence>
<dbReference type="GO" id="GO:0004659">
    <property type="term" value="F:prenyltransferase activity"/>
    <property type="evidence" value="ECO:0007669"/>
    <property type="project" value="InterPro"/>
</dbReference>
<dbReference type="InterPro" id="IPR000092">
    <property type="entry name" value="Polyprenyl_synt"/>
</dbReference>
<dbReference type="InterPro" id="IPR008949">
    <property type="entry name" value="Isoprenoid_synthase_dom_sf"/>
</dbReference>
<dbReference type="GO" id="GO:0008299">
    <property type="term" value="P:isoprenoid biosynthetic process"/>
    <property type="evidence" value="ECO:0007669"/>
    <property type="project" value="InterPro"/>
</dbReference>
<evidence type="ECO:0000256" key="4">
    <source>
        <dbReference type="ARBA" id="ARBA00022723"/>
    </source>
</evidence>
<dbReference type="Pfam" id="PF00348">
    <property type="entry name" value="polyprenyl_synt"/>
    <property type="match status" value="1"/>
</dbReference>
<comment type="cofactor">
    <cofactor evidence="1">
        <name>Mg(2+)</name>
        <dbReference type="ChEBI" id="CHEBI:18420"/>
    </cofactor>
</comment>
<dbReference type="eggNOG" id="COG0142">
    <property type="taxonomic scope" value="Bacteria"/>
</dbReference>
<organism evidence="7 8">
    <name type="scientific">Desulfococcus multivorans DSM 2059</name>
    <dbReference type="NCBI Taxonomy" id="1121405"/>
    <lineage>
        <taxon>Bacteria</taxon>
        <taxon>Pseudomonadati</taxon>
        <taxon>Thermodesulfobacteriota</taxon>
        <taxon>Desulfobacteria</taxon>
        <taxon>Desulfobacterales</taxon>
        <taxon>Desulfococcaceae</taxon>
        <taxon>Desulfococcus</taxon>
    </lineage>
</organism>
<dbReference type="GO" id="GO:0046872">
    <property type="term" value="F:metal ion binding"/>
    <property type="evidence" value="ECO:0007669"/>
    <property type="project" value="UniProtKB-KW"/>
</dbReference>
<reference evidence="7 8" key="1">
    <citation type="journal article" date="2013" name="Genome Announc.">
        <title>Draft genome sequences for three mercury-methylating, sulfate-reducing bacteria.</title>
        <authorList>
            <person name="Brown S.D."/>
            <person name="Hurt R.A.Jr."/>
            <person name="Gilmour C.C."/>
            <person name="Elias D.A."/>
        </authorList>
    </citation>
    <scope>NUCLEOTIDE SEQUENCE [LARGE SCALE GENOMIC DNA]</scope>
    <source>
        <strain evidence="7 8">DSM 2059</strain>
    </source>
</reference>
<name>S7TYV2_DESML</name>
<dbReference type="STRING" id="897.B2D07_00580"/>
<evidence type="ECO:0000256" key="1">
    <source>
        <dbReference type="ARBA" id="ARBA00001946"/>
    </source>
</evidence>
<evidence type="ECO:0000313" key="7">
    <source>
        <dbReference type="EMBL" id="EPR41910.1"/>
    </source>
</evidence>
<dbReference type="InterPro" id="IPR033749">
    <property type="entry name" value="Polyprenyl_synt_CS"/>
</dbReference>
<dbReference type="EMBL" id="ATHJ01000071">
    <property type="protein sequence ID" value="EPR41910.1"/>
    <property type="molecule type" value="Genomic_DNA"/>
</dbReference>
<dbReference type="Proteomes" id="UP000014977">
    <property type="component" value="Unassembled WGS sequence"/>
</dbReference>
<keyword evidence="8" id="KW-1185">Reference proteome</keyword>
<dbReference type="SFLD" id="SFLDS00005">
    <property type="entry name" value="Isoprenoid_Synthase_Type_I"/>
    <property type="match status" value="1"/>
</dbReference>
<dbReference type="PANTHER" id="PTHR12001">
    <property type="entry name" value="GERANYLGERANYL PYROPHOSPHATE SYNTHASE"/>
    <property type="match status" value="1"/>
</dbReference>
<gene>
    <name evidence="7" type="ORF">dsmv_1909</name>
</gene>
<proteinExistence type="inferred from homology"/>
<comment type="similarity">
    <text evidence="2 6">Belongs to the FPP/GGPP synthase family.</text>
</comment>
<comment type="caution">
    <text evidence="7">The sequence shown here is derived from an EMBL/GenBank/DDBJ whole genome shotgun (WGS) entry which is preliminary data.</text>
</comment>
<dbReference type="RefSeq" id="WP_020876291.1">
    <property type="nucleotide sequence ID" value="NZ_ATHJ01000071.1"/>
</dbReference>
<dbReference type="PANTHER" id="PTHR12001:SF69">
    <property type="entry name" value="ALL TRANS-POLYPRENYL-DIPHOSPHATE SYNTHASE PDSS1"/>
    <property type="match status" value="1"/>
</dbReference>
<dbReference type="AlphaFoldDB" id="S7TYV2"/>
<evidence type="ECO:0000256" key="6">
    <source>
        <dbReference type="RuleBase" id="RU004466"/>
    </source>
</evidence>
<keyword evidence="3 6" id="KW-0808">Transferase</keyword>
<evidence type="ECO:0000256" key="2">
    <source>
        <dbReference type="ARBA" id="ARBA00006706"/>
    </source>
</evidence>
<dbReference type="PROSITE" id="PS00723">
    <property type="entry name" value="POLYPRENYL_SYNTHASE_1"/>
    <property type="match status" value="1"/>
</dbReference>
<dbReference type="OrthoDB" id="9805316at2"/>
<evidence type="ECO:0000256" key="5">
    <source>
        <dbReference type="ARBA" id="ARBA00022842"/>
    </source>
</evidence>
<dbReference type="CDD" id="cd00685">
    <property type="entry name" value="Trans_IPPS_HT"/>
    <property type="match status" value="1"/>
</dbReference>
<dbReference type="SUPFAM" id="SSF48576">
    <property type="entry name" value="Terpenoid synthases"/>
    <property type="match status" value="1"/>
</dbReference>